<dbReference type="InterPro" id="IPR000620">
    <property type="entry name" value="EamA_dom"/>
</dbReference>
<dbReference type="RefSeq" id="WP_378408635.1">
    <property type="nucleotide sequence ID" value="NZ_JBHTCS010000026.1"/>
</dbReference>
<feature type="transmembrane region" description="Helical" evidence="7">
    <location>
        <begin position="25"/>
        <end position="42"/>
    </location>
</feature>
<feature type="transmembrane region" description="Helical" evidence="7">
    <location>
        <begin position="300"/>
        <end position="320"/>
    </location>
</feature>
<keyword evidence="3 7" id="KW-0812">Transmembrane</keyword>
<reference evidence="10" key="1">
    <citation type="journal article" date="2019" name="Int. J. Syst. Evol. Microbiol.">
        <title>The Global Catalogue of Microorganisms (GCM) 10K type strain sequencing project: providing services to taxonomists for standard genome sequencing and annotation.</title>
        <authorList>
            <consortium name="The Broad Institute Genomics Platform"/>
            <consortium name="The Broad Institute Genome Sequencing Center for Infectious Disease"/>
            <person name="Wu L."/>
            <person name="Ma J."/>
        </authorList>
    </citation>
    <scope>NUCLEOTIDE SEQUENCE [LARGE SCALE GENOMIC DNA]</scope>
    <source>
        <strain evidence="10">ICMP 19430</strain>
    </source>
</reference>
<gene>
    <name evidence="9" type="ORF">ACFQS9_21985</name>
</gene>
<feature type="domain" description="EamA" evidence="8">
    <location>
        <begin position="28"/>
        <end position="162"/>
    </location>
</feature>
<feature type="region of interest" description="Disordered" evidence="6">
    <location>
        <begin position="321"/>
        <end position="346"/>
    </location>
</feature>
<evidence type="ECO:0000256" key="1">
    <source>
        <dbReference type="ARBA" id="ARBA00004141"/>
    </source>
</evidence>
<feature type="transmembrane region" description="Helical" evidence="7">
    <location>
        <begin position="62"/>
        <end position="82"/>
    </location>
</feature>
<feature type="transmembrane region" description="Helical" evidence="7">
    <location>
        <begin position="145"/>
        <end position="166"/>
    </location>
</feature>
<evidence type="ECO:0000256" key="5">
    <source>
        <dbReference type="ARBA" id="ARBA00023136"/>
    </source>
</evidence>
<evidence type="ECO:0000313" key="9">
    <source>
        <dbReference type="EMBL" id="MFC7450573.1"/>
    </source>
</evidence>
<evidence type="ECO:0000259" key="8">
    <source>
        <dbReference type="Pfam" id="PF00892"/>
    </source>
</evidence>
<dbReference type="EMBL" id="JBHTCS010000026">
    <property type="protein sequence ID" value="MFC7450573.1"/>
    <property type="molecule type" value="Genomic_DNA"/>
</dbReference>
<dbReference type="Pfam" id="PF00892">
    <property type="entry name" value="EamA"/>
    <property type="match status" value="2"/>
</dbReference>
<evidence type="ECO:0000256" key="3">
    <source>
        <dbReference type="ARBA" id="ARBA00022692"/>
    </source>
</evidence>
<comment type="caution">
    <text evidence="9">The sequence shown here is derived from an EMBL/GenBank/DDBJ whole genome shotgun (WGS) entry which is preliminary data.</text>
</comment>
<comment type="similarity">
    <text evidence="2">Belongs to the EamA transporter family.</text>
</comment>
<dbReference type="SUPFAM" id="SSF103481">
    <property type="entry name" value="Multidrug resistance efflux transporter EmrE"/>
    <property type="match status" value="2"/>
</dbReference>
<feature type="domain" description="EamA" evidence="8">
    <location>
        <begin position="174"/>
        <end position="315"/>
    </location>
</feature>
<evidence type="ECO:0000256" key="2">
    <source>
        <dbReference type="ARBA" id="ARBA00007362"/>
    </source>
</evidence>
<evidence type="ECO:0000313" key="10">
    <source>
        <dbReference type="Proteomes" id="UP001596484"/>
    </source>
</evidence>
<feature type="transmembrane region" description="Helical" evidence="7">
    <location>
        <begin position="242"/>
        <end position="262"/>
    </location>
</feature>
<dbReference type="Proteomes" id="UP001596484">
    <property type="component" value="Unassembled WGS sequence"/>
</dbReference>
<keyword evidence="10" id="KW-1185">Reference proteome</keyword>
<feature type="transmembrane region" description="Helical" evidence="7">
    <location>
        <begin position="204"/>
        <end position="230"/>
    </location>
</feature>
<accession>A0ABW2S416</accession>
<keyword evidence="4 7" id="KW-1133">Transmembrane helix</keyword>
<feature type="transmembrane region" description="Helical" evidence="7">
    <location>
        <begin position="119"/>
        <end position="138"/>
    </location>
</feature>
<dbReference type="PANTHER" id="PTHR32322:SF2">
    <property type="entry name" value="EAMA DOMAIN-CONTAINING PROTEIN"/>
    <property type="match status" value="1"/>
</dbReference>
<evidence type="ECO:0000256" key="4">
    <source>
        <dbReference type="ARBA" id="ARBA00022989"/>
    </source>
</evidence>
<proteinExistence type="inferred from homology"/>
<protein>
    <submittedName>
        <fullName evidence="9">DMT family transporter</fullName>
    </submittedName>
</protein>
<dbReference type="InterPro" id="IPR037185">
    <property type="entry name" value="EmrE-like"/>
</dbReference>
<dbReference type="InterPro" id="IPR050638">
    <property type="entry name" value="AA-Vitamin_Transporters"/>
</dbReference>
<comment type="subcellular location">
    <subcellularLocation>
        <location evidence="1">Membrane</location>
        <topology evidence="1">Multi-pass membrane protein</topology>
    </subcellularLocation>
</comment>
<feature type="transmembrane region" description="Helical" evidence="7">
    <location>
        <begin position="172"/>
        <end position="192"/>
    </location>
</feature>
<feature type="transmembrane region" description="Helical" evidence="7">
    <location>
        <begin position="94"/>
        <end position="113"/>
    </location>
</feature>
<feature type="transmembrane region" description="Helical" evidence="7">
    <location>
        <begin position="274"/>
        <end position="294"/>
    </location>
</feature>
<sequence>MTGDTDVRSSAASVLFRATRTQSPAARTGIALSVLSAFTFGLSGPLAKSLMNAGWSPGGTVLARIAGAAVVMLVIAATVEPSGLRTAHRHTRTIVLYGLMAVAGVQTGFFLSLQYLSVGVALMIQFLAPLLVLAWAWARRGERPGAVTLLGTALALAGAVGVLDLFGSVDISLVGVAWASMSTVCLACFFVISDRTSETFSPLILTATGMAVGAAVIGCIGLLGVLPLAVTGAAATLGSVDLPWFVPLVLLVLVSTVVAYLSGSAAVARIGPTLTSLVLLTEVLFAVVASWILLGESMTPIQIVGGAGVLGGIAIARVGGAGGRRPPAPQPADSAATDAPSRPMPR</sequence>
<evidence type="ECO:0000256" key="6">
    <source>
        <dbReference type="SAM" id="MobiDB-lite"/>
    </source>
</evidence>
<evidence type="ECO:0000256" key="7">
    <source>
        <dbReference type="SAM" id="Phobius"/>
    </source>
</evidence>
<name>A0ABW2S416_9NOCA</name>
<organism evidence="9 10">
    <name type="scientific">Rhodococcus daqingensis</name>
    <dbReference type="NCBI Taxonomy" id="2479363"/>
    <lineage>
        <taxon>Bacteria</taxon>
        <taxon>Bacillati</taxon>
        <taxon>Actinomycetota</taxon>
        <taxon>Actinomycetes</taxon>
        <taxon>Mycobacteriales</taxon>
        <taxon>Nocardiaceae</taxon>
        <taxon>Rhodococcus</taxon>
    </lineage>
</organism>
<dbReference type="PANTHER" id="PTHR32322">
    <property type="entry name" value="INNER MEMBRANE TRANSPORTER"/>
    <property type="match status" value="1"/>
</dbReference>
<keyword evidence="5 7" id="KW-0472">Membrane</keyword>